<dbReference type="EMBL" id="BMLT01000006">
    <property type="protein sequence ID" value="GGO83569.1"/>
    <property type="molecule type" value="Genomic_DNA"/>
</dbReference>
<dbReference type="Proteomes" id="UP000599578">
    <property type="component" value="Unassembled WGS sequence"/>
</dbReference>
<dbReference type="GO" id="GO:0005886">
    <property type="term" value="C:plasma membrane"/>
    <property type="evidence" value="ECO:0007669"/>
    <property type="project" value="UniProtKB-SubCell"/>
</dbReference>
<evidence type="ECO:0000256" key="8">
    <source>
        <dbReference type="RuleBase" id="RU363041"/>
    </source>
</evidence>
<evidence type="ECO:0000256" key="1">
    <source>
        <dbReference type="ARBA" id="ARBA00004651"/>
    </source>
</evidence>
<keyword evidence="3" id="KW-0813">Transport</keyword>
<protein>
    <recommendedName>
        <fullName evidence="8">Probable membrane transporter protein</fullName>
    </recommendedName>
</protein>
<comment type="caution">
    <text evidence="9">The sequence shown here is derived from an EMBL/GenBank/DDBJ whole genome shotgun (WGS) entry which is preliminary data.</text>
</comment>
<evidence type="ECO:0000256" key="6">
    <source>
        <dbReference type="ARBA" id="ARBA00022989"/>
    </source>
</evidence>
<feature type="transmembrane region" description="Helical" evidence="8">
    <location>
        <begin position="72"/>
        <end position="90"/>
    </location>
</feature>
<name>A0A917ZK37_9GAMM</name>
<organism evidence="9 10">
    <name type="scientific">Marinobacterium nitratireducens</name>
    <dbReference type="NCBI Taxonomy" id="518897"/>
    <lineage>
        <taxon>Bacteria</taxon>
        <taxon>Pseudomonadati</taxon>
        <taxon>Pseudomonadota</taxon>
        <taxon>Gammaproteobacteria</taxon>
        <taxon>Oceanospirillales</taxon>
        <taxon>Oceanospirillaceae</taxon>
        <taxon>Marinobacterium</taxon>
    </lineage>
</organism>
<dbReference type="InterPro" id="IPR002781">
    <property type="entry name" value="TM_pro_TauE-like"/>
</dbReference>
<evidence type="ECO:0000256" key="2">
    <source>
        <dbReference type="ARBA" id="ARBA00009142"/>
    </source>
</evidence>
<dbReference type="PANTHER" id="PTHR30269">
    <property type="entry name" value="TRANSMEMBRANE PROTEIN YFCA"/>
    <property type="match status" value="1"/>
</dbReference>
<evidence type="ECO:0000256" key="5">
    <source>
        <dbReference type="ARBA" id="ARBA00022692"/>
    </source>
</evidence>
<feature type="transmembrane region" description="Helical" evidence="8">
    <location>
        <begin position="191"/>
        <end position="209"/>
    </location>
</feature>
<comment type="similarity">
    <text evidence="2 8">Belongs to the 4-toluene sulfonate uptake permease (TSUP) (TC 2.A.102) family.</text>
</comment>
<comment type="subcellular location">
    <subcellularLocation>
        <location evidence="1 8">Cell membrane</location>
        <topology evidence="1 8">Multi-pass membrane protein</topology>
    </subcellularLocation>
</comment>
<keyword evidence="10" id="KW-1185">Reference proteome</keyword>
<keyword evidence="6 8" id="KW-1133">Transmembrane helix</keyword>
<feature type="transmembrane region" description="Helical" evidence="8">
    <location>
        <begin position="216"/>
        <end position="234"/>
    </location>
</feature>
<dbReference type="RefSeq" id="WP_188861196.1">
    <property type="nucleotide sequence ID" value="NZ_BMLT01000006.1"/>
</dbReference>
<feature type="transmembrane region" description="Helical" evidence="8">
    <location>
        <begin position="41"/>
        <end position="60"/>
    </location>
</feature>
<dbReference type="InterPro" id="IPR052017">
    <property type="entry name" value="TSUP"/>
</dbReference>
<evidence type="ECO:0000313" key="10">
    <source>
        <dbReference type="Proteomes" id="UP000599578"/>
    </source>
</evidence>
<dbReference type="Pfam" id="PF01925">
    <property type="entry name" value="TauE"/>
    <property type="match status" value="1"/>
</dbReference>
<sequence>MTPETLIWTALAVAAGAFIQGSTGMGFALIVAPVLGLLEPSMLPIGLLVLMLPLNAHVAWRERAAIDFRGARWITLGRIAGTFGGLWVLLALPMDYLNVLIGVSTIAASLASLLAPAFSPNRRAYVSTGVITGITETATGIGGPPLALVYQHMPVPTLRASVALCFLIGELVSLAVLALSGKLQTEQLEPVLWMLPALLIGMLLSHWIHRSINARFLRNFVIVFAIVSGAFVLLKG</sequence>
<keyword evidence="7 8" id="KW-0472">Membrane</keyword>
<reference evidence="9 10" key="1">
    <citation type="journal article" date="2014" name="Int. J. Syst. Evol. Microbiol.">
        <title>Complete genome sequence of Corynebacterium casei LMG S-19264T (=DSM 44701T), isolated from a smear-ripened cheese.</title>
        <authorList>
            <consortium name="US DOE Joint Genome Institute (JGI-PGF)"/>
            <person name="Walter F."/>
            <person name="Albersmeier A."/>
            <person name="Kalinowski J."/>
            <person name="Ruckert C."/>
        </authorList>
    </citation>
    <scope>NUCLEOTIDE SEQUENCE [LARGE SCALE GENOMIC DNA]</scope>
    <source>
        <strain evidence="9 10">CGMCC 1.7286</strain>
    </source>
</reference>
<feature type="transmembrane region" description="Helical" evidence="8">
    <location>
        <begin position="96"/>
        <end position="118"/>
    </location>
</feature>
<feature type="transmembrane region" description="Helical" evidence="8">
    <location>
        <begin position="160"/>
        <end position="179"/>
    </location>
</feature>
<dbReference type="AlphaFoldDB" id="A0A917ZK37"/>
<proteinExistence type="inferred from homology"/>
<accession>A0A917ZK37</accession>
<evidence type="ECO:0000313" key="9">
    <source>
        <dbReference type="EMBL" id="GGO83569.1"/>
    </source>
</evidence>
<keyword evidence="4 8" id="KW-1003">Cell membrane</keyword>
<keyword evidence="5 8" id="KW-0812">Transmembrane</keyword>
<evidence type="ECO:0000256" key="4">
    <source>
        <dbReference type="ARBA" id="ARBA00022475"/>
    </source>
</evidence>
<evidence type="ECO:0000256" key="7">
    <source>
        <dbReference type="ARBA" id="ARBA00023136"/>
    </source>
</evidence>
<dbReference type="PANTHER" id="PTHR30269:SF37">
    <property type="entry name" value="MEMBRANE TRANSPORTER PROTEIN"/>
    <property type="match status" value="1"/>
</dbReference>
<evidence type="ECO:0000256" key="3">
    <source>
        <dbReference type="ARBA" id="ARBA00022448"/>
    </source>
</evidence>
<gene>
    <name evidence="9" type="ORF">GCM10011348_27660</name>
</gene>
<feature type="transmembrane region" description="Helical" evidence="8">
    <location>
        <begin position="7"/>
        <end position="35"/>
    </location>
</feature>